<dbReference type="InterPro" id="IPR018389">
    <property type="entry name" value="DctP_fam"/>
</dbReference>
<dbReference type="EMBL" id="FMJE01000004">
    <property type="protein sequence ID" value="SCM81693.1"/>
    <property type="molecule type" value="Genomic_DNA"/>
</dbReference>
<dbReference type="InterPro" id="IPR004682">
    <property type="entry name" value="TRAP_DctP"/>
</dbReference>
<evidence type="ECO:0000256" key="2">
    <source>
        <dbReference type="ARBA" id="ARBA00009023"/>
    </source>
</evidence>
<feature type="chain" id="PRO_5038814477" evidence="5">
    <location>
        <begin position="19"/>
        <end position="334"/>
    </location>
</feature>
<dbReference type="NCBIfam" id="NF037995">
    <property type="entry name" value="TRAP_S1"/>
    <property type="match status" value="1"/>
</dbReference>
<comment type="subcellular location">
    <subcellularLocation>
        <location evidence="1">Cell envelope</location>
    </subcellularLocation>
</comment>
<dbReference type="Pfam" id="PF03480">
    <property type="entry name" value="DctP"/>
    <property type="match status" value="1"/>
</dbReference>
<dbReference type="NCBIfam" id="TIGR00787">
    <property type="entry name" value="dctP"/>
    <property type="match status" value="1"/>
</dbReference>
<gene>
    <name evidence="6" type="ORF">KL86SPO_40177</name>
</gene>
<evidence type="ECO:0000313" key="6">
    <source>
        <dbReference type="EMBL" id="SCM81693.1"/>
    </source>
</evidence>
<dbReference type="GO" id="GO:0030288">
    <property type="term" value="C:outer membrane-bounded periplasmic space"/>
    <property type="evidence" value="ECO:0007669"/>
    <property type="project" value="InterPro"/>
</dbReference>
<reference evidence="6" key="1">
    <citation type="submission" date="2016-08" db="EMBL/GenBank/DDBJ databases">
        <authorList>
            <person name="Seilhamer J.J."/>
        </authorList>
    </citation>
    <scope>NUCLEOTIDE SEQUENCE</scope>
    <source>
        <strain evidence="6">86</strain>
    </source>
</reference>
<dbReference type="RefSeq" id="WP_288184645.1">
    <property type="nucleotide sequence ID" value="NZ_LT608335.1"/>
</dbReference>
<comment type="similarity">
    <text evidence="2">Belongs to the bacterial solute-binding protein 7 family.</text>
</comment>
<dbReference type="AlphaFoldDB" id="A0A212LVY1"/>
<dbReference type="Gene3D" id="3.40.190.170">
    <property type="entry name" value="Bacterial extracellular solute-binding protein, family 7"/>
    <property type="match status" value="1"/>
</dbReference>
<organism evidence="6">
    <name type="scientific">uncultured Sporomusa sp</name>
    <dbReference type="NCBI Taxonomy" id="307249"/>
    <lineage>
        <taxon>Bacteria</taxon>
        <taxon>Bacillati</taxon>
        <taxon>Bacillota</taxon>
        <taxon>Negativicutes</taxon>
        <taxon>Selenomonadales</taxon>
        <taxon>Sporomusaceae</taxon>
        <taxon>Sporomusa</taxon>
        <taxon>environmental samples</taxon>
    </lineage>
</organism>
<dbReference type="PIRSF" id="PIRSF006470">
    <property type="entry name" value="DctB"/>
    <property type="match status" value="1"/>
</dbReference>
<feature type="signal peptide" evidence="5">
    <location>
        <begin position="1"/>
        <end position="18"/>
    </location>
</feature>
<sequence length="334" mass="37080">MKRLSLVLLLVFSLVAMAGCGGTGTKSDTASGKKPITLKLGHIQSESDLWHKGAQKFAELVAKKTNGEVTVQIFPNSTIGNDRDMTEGLQMGSVDFALVAGVLGNFEPSLQIMEMPYLFKDEAHLRKVIYGPIGDDLLGKLLNSSNIRGLSFWERGPRQLTTNKPVNSLEDIKGIKIRVPEIPPMVTAWKAMGANPTPMAWGEVYTALQQNVIEAQENPVPYIHAGKIYEVQKYIAMTNHKYEYVVMAMSNKTWEKLTPDQQKAISEAAKETTEYENKLVADKTQDLLNDLQAKGMKVTTPDTTQWAKTAQTTHKEFAEKYGIDIYNKIIEAGK</sequence>
<dbReference type="GO" id="GO:0055085">
    <property type="term" value="P:transmembrane transport"/>
    <property type="evidence" value="ECO:0007669"/>
    <property type="project" value="InterPro"/>
</dbReference>
<keyword evidence="4 5" id="KW-0732">Signal</keyword>
<dbReference type="PROSITE" id="PS51257">
    <property type="entry name" value="PROKAR_LIPOPROTEIN"/>
    <property type="match status" value="1"/>
</dbReference>
<proteinExistence type="inferred from homology"/>
<dbReference type="PANTHER" id="PTHR33376">
    <property type="match status" value="1"/>
</dbReference>
<name>A0A212LVY1_9FIRM</name>
<dbReference type="CDD" id="cd13603">
    <property type="entry name" value="PBP2_TRAP_Siap_TeaA_like"/>
    <property type="match status" value="1"/>
</dbReference>
<dbReference type="PANTHER" id="PTHR33376:SF4">
    <property type="entry name" value="SIALIC ACID-BINDING PERIPLASMIC PROTEIN SIAP"/>
    <property type="match status" value="1"/>
</dbReference>
<evidence type="ECO:0000256" key="1">
    <source>
        <dbReference type="ARBA" id="ARBA00004196"/>
    </source>
</evidence>
<dbReference type="InterPro" id="IPR038404">
    <property type="entry name" value="TRAP_DctP_sf"/>
</dbReference>
<evidence type="ECO:0000256" key="5">
    <source>
        <dbReference type="SAM" id="SignalP"/>
    </source>
</evidence>
<evidence type="ECO:0000256" key="3">
    <source>
        <dbReference type="ARBA" id="ARBA00022448"/>
    </source>
</evidence>
<evidence type="ECO:0000256" key="4">
    <source>
        <dbReference type="ARBA" id="ARBA00022729"/>
    </source>
</evidence>
<keyword evidence="3" id="KW-0813">Transport</keyword>
<accession>A0A212LVY1</accession>
<protein>
    <submittedName>
        <fullName evidence="6">C4-dicarboxylate transport system substrate-binding protein</fullName>
    </submittedName>
</protein>